<comment type="caution">
    <text evidence="18">The sequence shown here is derived from an EMBL/GenBank/DDBJ whole genome shotgun (WGS) entry which is preliminary data.</text>
</comment>
<keyword evidence="18" id="KW-0121">Carboxypeptidase</keyword>
<keyword evidence="6" id="KW-0645">Protease</keyword>
<dbReference type="Gene3D" id="3.40.710.10">
    <property type="entry name" value="DD-peptidase/beta-lactamase superfamily"/>
    <property type="match status" value="1"/>
</dbReference>
<dbReference type="Pfam" id="PF00905">
    <property type="entry name" value="Transpeptidase"/>
    <property type="match status" value="1"/>
</dbReference>
<evidence type="ECO:0000256" key="14">
    <source>
        <dbReference type="SAM" id="MobiDB-lite"/>
    </source>
</evidence>
<dbReference type="InterPro" id="IPR017790">
    <property type="entry name" value="Penicillin-binding_protein_2"/>
</dbReference>
<evidence type="ECO:0000259" key="17">
    <source>
        <dbReference type="Pfam" id="PF03717"/>
    </source>
</evidence>
<evidence type="ECO:0000256" key="6">
    <source>
        <dbReference type="ARBA" id="ARBA00022670"/>
    </source>
</evidence>
<keyword evidence="7 15" id="KW-0812">Transmembrane</keyword>
<feature type="region of interest" description="Disordered" evidence="14">
    <location>
        <begin position="669"/>
        <end position="698"/>
    </location>
</feature>
<dbReference type="Proteomes" id="UP001250214">
    <property type="component" value="Unassembled WGS sequence"/>
</dbReference>
<evidence type="ECO:0000256" key="11">
    <source>
        <dbReference type="ARBA" id="ARBA00022989"/>
    </source>
</evidence>
<keyword evidence="19" id="KW-1185">Reference proteome</keyword>
<dbReference type="InterPro" id="IPR050515">
    <property type="entry name" value="Beta-lactam/transpept"/>
</dbReference>
<dbReference type="EMBL" id="JAVLVT010000005">
    <property type="protein sequence ID" value="MDS1271119.1"/>
    <property type="molecule type" value="Genomic_DNA"/>
</dbReference>
<evidence type="ECO:0000256" key="2">
    <source>
        <dbReference type="ARBA" id="ARBA00004236"/>
    </source>
</evidence>
<sequence>MVISGVYPGRGRGGILAVQIVAVALLLALTGRLWYLQVPMHEHYRERAAENRIQELVVPAVRGSVLDAAGRPLVQNRSELVVSGDYHELAAREDGGDEVLRRLAELLDEPYAQLRKRTRLCGPDVQRPCWPGSPHQPITLAEDVSPQRALQILERQEDFPGISAQQQAVRDYPLAESAAQILGYLQPVTEEELAERDELRTAFTGVDQVGRDGLEAQYDRELRGEPGLRRLAVDTHGNVTQTLSDDAPVPGSHLVTSLDSEVQRVAEEALRDGIQRAQDAGDPADSGAAVVMDVRDGSVLALASVPSYDPSVWDGGIDQDTYEELLGEEAGQPLTSRAVHGEYPPASTFKVSSLAAAVAGGASLDGTYGCPSSYQVGDRAFENYESSSYGSISLHQSIVVSCNTVFYRFAHEQWRADGGTDPTGDPDDHMVRTAEDFGFGEPTGIDLPSEAGGRIPGREWKQEYWEATREESCTAAEEGYPDVDDPVHERYLRAVAAEHCSDGYVWRAGDAANFSIGQGDVLVTPLQLARAYAAIANGGTLYEPRLGRALVSADGSEVQEIEPREAGQLPVDDTTLGYLQRALADVPEAGTAAGAFADFPLEQFPVAGKTGTATQTGYEPSAWFASYAPADEPRLAVVAYVAEGGTGGSVAAPVVRDIYTQLYGQDGTDGVLPGGEPLVELPEVQPDGSVEAPERTRP</sequence>
<keyword evidence="8 18" id="KW-0378">Hydrolase</keyword>
<accession>A0ABU2H8D6</accession>
<dbReference type="RefSeq" id="WP_310912665.1">
    <property type="nucleotide sequence ID" value="NZ_JAVLVT010000005.1"/>
</dbReference>
<dbReference type="InterPro" id="IPR001460">
    <property type="entry name" value="PCN-bd_Tpept"/>
</dbReference>
<dbReference type="PANTHER" id="PTHR30627">
    <property type="entry name" value="PEPTIDOGLYCAN D,D-TRANSPEPTIDASE"/>
    <property type="match status" value="1"/>
</dbReference>
<dbReference type="InterPro" id="IPR036138">
    <property type="entry name" value="PBP_dimer_sf"/>
</dbReference>
<keyword evidence="10" id="KW-0573">Peptidoglycan synthesis</keyword>
<evidence type="ECO:0000259" key="16">
    <source>
        <dbReference type="Pfam" id="PF00905"/>
    </source>
</evidence>
<gene>
    <name evidence="18" type="primary">mrdA</name>
    <name evidence="18" type="ORF">RIF23_12520</name>
</gene>
<dbReference type="Pfam" id="PF03717">
    <property type="entry name" value="PBP_dimer"/>
    <property type="match status" value="1"/>
</dbReference>
<keyword evidence="13" id="KW-0961">Cell wall biogenesis/degradation</keyword>
<comment type="similarity">
    <text evidence="3">Belongs to the transpeptidase family.</text>
</comment>
<dbReference type="InterPro" id="IPR005311">
    <property type="entry name" value="PBP_dimer"/>
</dbReference>
<dbReference type="GO" id="GO:0009002">
    <property type="term" value="F:serine-type D-Ala-D-Ala carboxypeptidase activity"/>
    <property type="evidence" value="ECO:0007669"/>
    <property type="project" value="UniProtKB-EC"/>
</dbReference>
<feature type="domain" description="Penicillin-binding protein dimerisation" evidence="17">
    <location>
        <begin position="58"/>
        <end position="243"/>
    </location>
</feature>
<reference evidence="19" key="1">
    <citation type="submission" date="2023-07" db="EMBL/GenBank/DDBJ databases">
        <title>Novel species in the genus Lipingzhangella isolated from Sambhar Salt Lake.</title>
        <authorList>
            <person name="Jiya N."/>
            <person name="Kajale S."/>
            <person name="Sharma A."/>
        </authorList>
    </citation>
    <scope>NUCLEOTIDE SEQUENCE [LARGE SCALE GENOMIC DNA]</scope>
    <source>
        <strain evidence="19">LS1_29</strain>
    </source>
</reference>
<dbReference type="InterPro" id="IPR012338">
    <property type="entry name" value="Beta-lactam/transpept-like"/>
</dbReference>
<evidence type="ECO:0000256" key="7">
    <source>
        <dbReference type="ARBA" id="ARBA00022692"/>
    </source>
</evidence>
<evidence type="ECO:0000313" key="19">
    <source>
        <dbReference type="Proteomes" id="UP001250214"/>
    </source>
</evidence>
<proteinExistence type="inferred from homology"/>
<keyword evidence="12 15" id="KW-0472">Membrane</keyword>
<evidence type="ECO:0000256" key="15">
    <source>
        <dbReference type="SAM" id="Phobius"/>
    </source>
</evidence>
<evidence type="ECO:0000256" key="1">
    <source>
        <dbReference type="ARBA" id="ARBA00004167"/>
    </source>
</evidence>
<evidence type="ECO:0000313" key="18">
    <source>
        <dbReference type="EMBL" id="MDS1271119.1"/>
    </source>
</evidence>
<dbReference type="SUPFAM" id="SSF56601">
    <property type="entry name" value="beta-lactamase/transpeptidase-like"/>
    <property type="match status" value="1"/>
</dbReference>
<keyword evidence="4" id="KW-1003">Cell membrane</keyword>
<evidence type="ECO:0000256" key="5">
    <source>
        <dbReference type="ARBA" id="ARBA00022519"/>
    </source>
</evidence>
<evidence type="ECO:0000256" key="13">
    <source>
        <dbReference type="ARBA" id="ARBA00023316"/>
    </source>
</evidence>
<evidence type="ECO:0000256" key="4">
    <source>
        <dbReference type="ARBA" id="ARBA00022475"/>
    </source>
</evidence>
<feature type="transmembrane region" description="Helical" evidence="15">
    <location>
        <begin position="15"/>
        <end position="35"/>
    </location>
</feature>
<evidence type="ECO:0000256" key="10">
    <source>
        <dbReference type="ARBA" id="ARBA00022984"/>
    </source>
</evidence>
<evidence type="ECO:0000256" key="8">
    <source>
        <dbReference type="ARBA" id="ARBA00022801"/>
    </source>
</evidence>
<feature type="domain" description="Penicillin-binding protein transpeptidase" evidence="16">
    <location>
        <begin position="287"/>
        <end position="659"/>
    </location>
</feature>
<comment type="subcellular location">
    <subcellularLocation>
        <location evidence="2">Cell membrane</location>
    </subcellularLocation>
    <subcellularLocation>
        <location evidence="1">Membrane</location>
        <topology evidence="1">Single-pass membrane protein</topology>
    </subcellularLocation>
</comment>
<keyword evidence="5" id="KW-0997">Cell inner membrane</keyword>
<dbReference type="EC" id="3.4.16.4" evidence="18"/>
<keyword evidence="11 15" id="KW-1133">Transmembrane helix</keyword>
<dbReference type="PANTHER" id="PTHR30627:SF2">
    <property type="entry name" value="PEPTIDOGLYCAN D,D-TRANSPEPTIDASE MRDA"/>
    <property type="match status" value="1"/>
</dbReference>
<evidence type="ECO:0000256" key="12">
    <source>
        <dbReference type="ARBA" id="ARBA00023136"/>
    </source>
</evidence>
<organism evidence="18 19">
    <name type="scientific">Lipingzhangella rawalii</name>
    <dbReference type="NCBI Taxonomy" id="2055835"/>
    <lineage>
        <taxon>Bacteria</taxon>
        <taxon>Bacillati</taxon>
        <taxon>Actinomycetota</taxon>
        <taxon>Actinomycetes</taxon>
        <taxon>Streptosporangiales</taxon>
        <taxon>Nocardiopsidaceae</taxon>
        <taxon>Lipingzhangella</taxon>
    </lineage>
</organism>
<dbReference type="SUPFAM" id="SSF56519">
    <property type="entry name" value="Penicillin binding protein dimerisation domain"/>
    <property type="match status" value="1"/>
</dbReference>
<evidence type="ECO:0000256" key="3">
    <source>
        <dbReference type="ARBA" id="ARBA00007171"/>
    </source>
</evidence>
<dbReference type="NCBIfam" id="TIGR03423">
    <property type="entry name" value="pbp2_mrdA"/>
    <property type="match status" value="1"/>
</dbReference>
<evidence type="ECO:0000256" key="9">
    <source>
        <dbReference type="ARBA" id="ARBA00022960"/>
    </source>
</evidence>
<dbReference type="Gene3D" id="3.90.1310.10">
    <property type="entry name" value="Penicillin-binding protein 2a (Domain 2)"/>
    <property type="match status" value="1"/>
</dbReference>
<protein>
    <submittedName>
        <fullName evidence="18">Penicillin-binding protein 2</fullName>
        <ecNumber evidence="18">3.4.16.4</ecNumber>
    </submittedName>
</protein>
<keyword evidence="9" id="KW-0133">Cell shape</keyword>
<name>A0ABU2H8D6_9ACTN</name>